<accession>A0ABR2YNQ4</accession>
<dbReference type="InterPro" id="IPR029962">
    <property type="entry name" value="TBL"/>
</dbReference>
<feature type="region of interest" description="Disordered" evidence="2">
    <location>
        <begin position="1"/>
        <end position="23"/>
    </location>
</feature>
<name>A0ABR2YNQ4_9CHLO</name>
<dbReference type="EMBL" id="JALJOT010000008">
    <property type="protein sequence ID" value="KAK9908577.1"/>
    <property type="molecule type" value="Genomic_DNA"/>
</dbReference>
<proteinExistence type="inferred from homology"/>
<reference evidence="4 5" key="1">
    <citation type="journal article" date="2024" name="Nat. Commun.">
        <title>Phylogenomics reveals the evolutionary origins of lichenization in chlorophyte algae.</title>
        <authorList>
            <person name="Puginier C."/>
            <person name="Libourel C."/>
            <person name="Otte J."/>
            <person name="Skaloud P."/>
            <person name="Haon M."/>
            <person name="Grisel S."/>
            <person name="Petersen M."/>
            <person name="Berrin J.G."/>
            <person name="Delaux P.M."/>
            <person name="Dal Grande F."/>
            <person name="Keller J."/>
        </authorList>
    </citation>
    <scope>NUCLEOTIDE SEQUENCE [LARGE SCALE GENOMIC DNA]</scope>
    <source>
        <strain evidence="4 5">SAG 216-7</strain>
    </source>
</reference>
<comment type="caution">
    <text evidence="4">The sequence shown here is derived from an EMBL/GenBank/DDBJ whole genome shotgun (WGS) entry which is preliminary data.</text>
</comment>
<keyword evidence="5" id="KW-1185">Reference proteome</keyword>
<dbReference type="PANTHER" id="PTHR32285:SF48">
    <property type="entry name" value="PROTEIN TRICHOME BIREFRINGENCE-LIKE 19"/>
    <property type="match status" value="1"/>
</dbReference>
<gene>
    <name evidence="4" type="ORF">WJX75_009898</name>
</gene>
<evidence type="ECO:0000256" key="2">
    <source>
        <dbReference type="SAM" id="MobiDB-lite"/>
    </source>
</evidence>
<protein>
    <recommendedName>
        <fullName evidence="3">Trichome birefringence-like C-terminal domain-containing protein</fullName>
    </recommendedName>
</protein>
<feature type="domain" description="Trichome birefringence-like C-terminal" evidence="3">
    <location>
        <begin position="177"/>
        <end position="444"/>
    </location>
</feature>
<evidence type="ECO:0000256" key="1">
    <source>
        <dbReference type="ARBA" id="ARBA00007727"/>
    </source>
</evidence>
<dbReference type="InterPro" id="IPR026057">
    <property type="entry name" value="TBL_C"/>
</dbReference>
<dbReference type="PANTHER" id="PTHR32285">
    <property type="entry name" value="PROTEIN TRICHOME BIREFRINGENCE-LIKE 9-RELATED"/>
    <property type="match status" value="1"/>
</dbReference>
<sequence length="447" mass="51077">MLSTSTKNPYSMSQAYGRQPGAHKRMKHAQIHIVLALLLYSLRSGLARHHTRQPSGVIDTRGGQLSDGLTSTDLPYNDGSLSRELQIVPDPPHNSTMSLNLPVCRDIPNTGKFTGHWVDHPDRNYRGLYDQHSACPAWAHDFDCENSAQPADKNPALLAYEYRKVFQPDECRLNPWDTKGFEKCMLGRRIIFIGDSMTWQMYTSLACLLAPVTESGVGGMWDTVPKNTTVTGEYKGREWPEGRHIMKQYWAQVKLKNGGELIARCFGRFNGTLWDDVFAEIGPLNERDVIIVNFGAWYPRFNYHEIRTPFEAFKLDVKEIFMEKLAKSPAHTFWRINSPSHFGGHTGTFTAIQEMLMPEGVPKRQHCDPVTVGEYWYRDTVLSTLKECGEPCKKIRLLPVFDLSTARHNSHHGTFGRGRDVGFTDCRHFCLNVIDWWNILLYSMLCF</sequence>
<dbReference type="Pfam" id="PF13839">
    <property type="entry name" value="PC-Esterase"/>
    <property type="match status" value="1"/>
</dbReference>
<dbReference type="Proteomes" id="UP001491310">
    <property type="component" value="Unassembled WGS sequence"/>
</dbReference>
<comment type="similarity">
    <text evidence="1">Belongs to the PC-esterase family. TBL subfamily.</text>
</comment>
<evidence type="ECO:0000313" key="4">
    <source>
        <dbReference type="EMBL" id="KAK9908577.1"/>
    </source>
</evidence>
<evidence type="ECO:0000259" key="3">
    <source>
        <dbReference type="Pfam" id="PF13839"/>
    </source>
</evidence>
<feature type="compositionally biased region" description="Polar residues" evidence="2">
    <location>
        <begin position="1"/>
        <end position="16"/>
    </location>
</feature>
<organism evidence="4 5">
    <name type="scientific">Coccomyxa subellipsoidea</name>
    <dbReference type="NCBI Taxonomy" id="248742"/>
    <lineage>
        <taxon>Eukaryota</taxon>
        <taxon>Viridiplantae</taxon>
        <taxon>Chlorophyta</taxon>
        <taxon>core chlorophytes</taxon>
        <taxon>Trebouxiophyceae</taxon>
        <taxon>Trebouxiophyceae incertae sedis</taxon>
        <taxon>Coccomyxaceae</taxon>
        <taxon>Coccomyxa</taxon>
    </lineage>
</organism>
<evidence type="ECO:0000313" key="5">
    <source>
        <dbReference type="Proteomes" id="UP001491310"/>
    </source>
</evidence>